<evidence type="ECO:0000313" key="3">
    <source>
        <dbReference type="Proteomes" id="UP000270296"/>
    </source>
</evidence>
<feature type="region of interest" description="Disordered" evidence="1">
    <location>
        <begin position="151"/>
        <end position="171"/>
    </location>
</feature>
<evidence type="ECO:0000313" key="2">
    <source>
        <dbReference type="EMBL" id="VDP17773.1"/>
    </source>
</evidence>
<dbReference type="AlphaFoldDB" id="A0A183IY45"/>
<evidence type="ECO:0000256" key="1">
    <source>
        <dbReference type="SAM" id="MobiDB-lite"/>
    </source>
</evidence>
<sequence>MAILCLASPQEPAVDRDPERGVSLKTGLTEARQINRQTKLGKMIAAVVEYAHDMKGFERIALRGMCMIQSAGRPFGRLAANHRFVYDQLPQPLPKPRINTQTHIHTYDRPPRLGKYLQLVSRAWRSKWITQSRHRRFRTLAWDRFVNVSDGGHTRRSRTTEKIRGNAVKGH</sequence>
<keyword evidence="3" id="KW-1185">Reference proteome</keyword>
<accession>A0A183IY45</accession>
<protein>
    <submittedName>
        <fullName evidence="4">Transposase</fullName>
    </submittedName>
</protein>
<dbReference type="Proteomes" id="UP000270296">
    <property type="component" value="Unassembled WGS sequence"/>
</dbReference>
<dbReference type="EMBL" id="UZAM01011706">
    <property type="protein sequence ID" value="VDP17773.1"/>
    <property type="molecule type" value="Genomic_DNA"/>
</dbReference>
<evidence type="ECO:0000313" key="4">
    <source>
        <dbReference type="WBParaSite" id="SBAD_0000885401-mRNA-1"/>
    </source>
</evidence>
<reference evidence="4" key="1">
    <citation type="submission" date="2016-06" db="UniProtKB">
        <authorList>
            <consortium name="WormBaseParasite"/>
        </authorList>
    </citation>
    <scope>IDENTIFICATION</scope>
</reference>
<proteinExistence type="predicted"/>
<gene>
    <name evidence="2" type="ORF">SBAD_LOCUS8543</name>
</gene>
<name>A0A183IY45_9BILA</name>
<reference evidence="2 3" key="2">
    <citation type="submission" date="2018-11" db="EMBL/GenBank/DDBJ databases">
        <authorList>
            <consortium name="Pathogen Informatics"/>
        </authorList>
    </citation>
    <scope>NUCLEOTIDE SEQUENCE [LARGE SCALE GENOMIC DNA]</scope>
</reference>
<dbReference type="WBParaSite" id="SBAD_0000885401-mRNA-1">
    <property type="protein sequence ID" value="SBAD_0000885401-mRNA-1"/>
    <property type="gene ID" value="SBAD_0000885401"/>
</dbReference>
<organism evidence="4">
    <name type="scientific">Soboliphyme baturini</name>
    <dbReference type="NCBI Taxonomy" id="241478"/>
    <lineage>
        <taxon>Eukaryota</taxon>
        <taxon>Metazoa</taxon>
        <taxon>Ecdysozoa</taxon>
        <taxon>Nematoda</taxon>
        <taxon>Enoplea</taxon>
        <taxon>Dorylaimia</taxon>
        <taxon>Dioctophymatida</taxon>
        <taxon>Dioctophymatoidea</taxon>
        <taxon>Soboliphymatidae</taxon>
        <taxon>Soboliphyme</taxon>
    </lineage>
</organism>